<evidence type="ECO:0000313" key="3">
    <source>
        <dbReference type="Proteomes" id="UP000609879"/>
    </source>
</evidence>
<dbReference type="InterPro" id="IPR000719">
    <property type="entry name" value="Prot_kinase_dom"/>
</dbReference>
<dbReference type="EMBL" id="BOMI01000087">
    <property type="protein sequence ID" value="GID75956.1"/>
    <property type="molecule type" value="Genomic_DNA"/>
</dbReference>
<dbReference type="Proteomes" id="UP000609879">
    <property type="component" value="Unassembled WGS sequence"/>
</dbReference>
<organism evidence="2 3">
    <name type="scientific">Paractinoplanes deccanensis</name>
    <dbReference type="NCBI Taxonomy" id="113561"/>
    <lineage>
        <taxon>Bacteria</taxon>
        <taxon>Bacillati</taxon>
        <taxon>Actinomycetota</taxon>
        <taxon>Actinomycetes</taxon>
        <taxon>Micromonosporales</taxon>
        <taxon>Micromonosporaceae</taxon>
        <taxon>Paractinoplanes</taxon>
    </lineage>
</organism>
<feature type="domain" description="Protein kinase" evidence="1">
    <location>
        <begin position="1"/>
        <end position="232"/>
    </location>
</feature>
<sequence length="232" mass="25956">MASGDIADLVAARDVLFKIPRDPADNDLMEAEAAALGALAEHGDPKYRPYAPRLLETFVHEDGQRRRRRVNVLERLDGFVPLSALTRTIDPRDAAWMWRRLLAGLGWAHRAGVVHGAVFAEHVLIHPEQHGLALVDWCYSGSRVSAVIKNHHYPPEVKRDRTAGPATDIYLATRLMTCLIGPGLPPAMRRFADGCLYDAPRMRPQDAWSLLGELDDLLHTLYGPRTFRPFAL</sequence>
<evidence type="ECO:0000313" key="2">
    <source>
        <dbReference type="EMBL" id="GID75956.1"/>
    </source>
</evidence>
<dbReference type="Gene3D" id="1.10.510.10">
    <property type="entry name" value="Transferase(Phosphotransferase) domain 1"/>
    <property type="match status" value="1"/>
</dbReference>
<evidence type="ECO:0000259" key="1">
    <source>
        <dbReference type="PROSITE" id="PS50011"/>
    </source>
</evidence>
<dbReference type="InterPro" id="IPR011009">
    <property type="entry name" value="Kinase-like_dom_sf"/>
</dbReference>
<gene>
    <name evidence="2" type="ORF">Ade02nite_45970</name>
</gene>
<reference evidence="2 3" key="1">
    <citation type="submission" date="2021-01" db="EMBL/GenBank/DDBJ databases">
        <title>Whole genome shotgun sequence of Actinoplanes deccanensis NBRC 13994.</title>
        <authorList>
            <person name="Komaki H."/>
            <person name="Tamura T."/>
        </authorList>
    </citation>
    <scope>NUCLEOTIDE SEQUENCE [LARGE SCALE GENOMIC DNA]</scope>
    <source>
        <strain evidence="2 3">NBRC 13994</strain>
    </source>
</reference>
<comment type="caution">
    <text evidence="2">The sequence shown here is derived from an EMBL/GenBank/DDBJ whole genome shotgun (WGS) entry which is preliminary data.</text>
</comment>
<name>A0ABQ3Y7I2_9ACTN</name>
<dbReference type="SUPFAM" id="SSF56112">
    <property type="entry name" value="Protein kinase-like (PK-like)"/>
    <property type="match status" value="1"/>
</dbReference>
<keyword evidence="3" id="KW-1185">Reference proteome</keyword>
<accession>A0ABQ3Y7I2</accession>
<protein>
    <recommendedName>
        <fullName evidence="1">Protein kinase domain-containing protein</fullName>
    </recommendedName>
</protein>
<dbReference type="PROSITE" id="PS50011">
    <property type="entry name" value="PROTEIN_KINASE_DOM"/>
    <property type="match status" value="1"/>
</dbReference>
<proteinExistence type="predicted"/>